<accession>A0ACC2SBB1</accession>
<sequence length="65" mass="6952">MGTQKGCCGKDADQEDGAGVCRHVCHPCQQPETAAAMLQVNELATAVESILLLLKALRRPLKGLY</sequence>
<evidence type="ECO:0000313" key="1">
    <source>
        <dbReference type="EMBL" id="KAJ9059462.1"/>
    </source>
</evidence>
<evidence type="ECO:0000313" key="2">
    <source>
        <dbReference type="Proteomes" id="UP001165960"/>
    </source>
</evidence>
<organism evidence="1 2">
    <name type="scientific">Entomophthora muscae</name>
    <dbReference type="NCBI Taxonomy" id="34485"/>
    <lineage>
        <taxon>Eukaryota</taxon>
        <taxon>Fungi</taxon>
        <taxon>Fungi incertae sedis</taxon>
        <taxon>Zoopagomycota</taxon>
        <taxon>Entomophthoromycotina</taxon>
        <taxon>Entomophthoromycetes</taxon>
        <taxon>Entomophthorales</taxon>
        <taxon>Entomophthoraceae</taxon>
        <taxon>Entomophthora</taxon>
    </lineage>
</organism>
<reference evidence="1" key="1">
    <citation type="submission" date="2022-04" db="EMBL/GenBank/DDBJ databases">
        <title>Genome of the entomopathogenic fungus Entomophthora muscae.</title>
        <authorList>
            <person name="Elya C."/>
            <person name="Lovett B.R."/>
            <person name="Lee E."/>
            <person name="Macias A.M."/>
            <person name="Hajek A.E."/>
            <person name="De Bivort B.L."/>
            <person name="Kasson M.T."/>
            <person name="De Fine Licht H.H."/>
            <person name="Stajich J.E."/>
        </authorList>
    </citation>
    <scope>NUCLEOTIDE SEQUENCE</scope>
    <source>
        <strain evidence="1">Berkeley</strain>
    </source>
</reference>
<proteinExistence type="predicted"/>
<name>A0ACC2SBB1_9FUNG</name>
<gene>
    <name evidence="1" type="ORF">DSO57_1002039</name>
</gene>
<dbReference type="Proteomes" id="UP001165960">
    <property type="component" value="Unassembled WGS sequence"/>
</dbReference>
<comment type="caution">
    <text evidence="1">The sequence shown here is derived from an EMBL/GenBank/DDBJ whole genome shotgun (WGS) entry which is preliminary data.</text>
</comment>
<keyword evidence="2" id="KW-1185">Reference proteome</keyword>
<protein>
    <submittedName>
        <fullName evidence="1">Uncharacterized protein</fullName>
    </submittedName>
</protein>
<dbReference type="EMBL" id="QTSX02005684">
    <property type="protein sequence ID" value="KAJ9059462.1"/>
    <property type="molecule type" value="Genomic_DNA"/>
</dbReference>